<name>A0A420Y516_9PEZI</name>
<feature type="transmembrane region" description="Helical" evidence="2">
    <location>
        <begin position="596"/>
        <end position="618"/>
    </location>
</feature>
<dbReference type="Proteomes" id="UP000275385">
    <property type="component" value="Unassembled WGS sequence"/>
</dbReference>
<dbReference type="Pfam" id="PF11204">
    <property type="entry name" value="DUF2985"/>
    <property type="match status" value="1"/>
</dbReference>
<evidence type="ECO:0008006" key="5">
    <source>
        <dbReference type="Google" id="ProtNLM"/>
    </source>
</evidence>
<dbReference type="OrthoDB" id="3365211at2759"/>
<dbReference type="PANTHER" id="PTHR35872:SF2">
    <property type="entry name" value="INTEGRAL MEMBRANE PROTEIN (AFU_ORTHOLOGUE AFUA_5G07110)"/>
    <property type="match status" value="1"/>
</dbReference>
<dbReference type="InterPro" id="IPR021369">
    <property type="entry name" value="DUF2985"/>
</dbReference>
<dbReference type="STRING" id="177199.A0A420Y516"/>
<keyword evidence="4" id="KW-1185">Reference proteome</keyword>
<reference evidence="3 4" key="1">
    <citation type="submission" date="2018-08" db="EMBL/GenBank/DDBJ databases">
        <title>Draft genome of the lignicolous fungus Coniochaeta pulveracea.</title>
        <authorList>
            <person name="Borstlap C.J."/>
            <person name="De Witt R.N."/>
            <person name="Botha A."/>
            <person name="Volschenk H."/>
        </authorList>
    </citation>
    <scope>NUCLEOTIDE SEQUENCE [LARGE SCALE GENOMIC DNA]</scope>
    <source>
        <strain evidence="3 4">CAB683</strain>
    </source>
</reference>
<feature type="compositionally biased region" description="Basic and acidic residues" evidence="1">
    <location>
        <begin position="648"/>
        <end position="667"/>
    </location>
</feature>
<keyword evidence="2" id="KW-0472">Membrane</keyword>
<evidence type="ECO:0000256" key="2">
    <source>
        <dbReference type="SAM" id="Phobius"/>
    </source>
</evidence>
<feature type="region of interest" description="Disordered" evidence="1">
    <location>
        <begin position="461"/>
        <end position="523"/>
    </location>
</feature>
<feature type="compositionally biased region" description="Basic and acidic residues" evidence="1">
    <location>
        <begin position="684"/>
        <end position="697"/>
    </location>
</feature>
<proteinExistence type="predicted"/>
<feature type="region of interest" description="Disordered" evidence="1">
    <location>
        <begin position="1"/>
        <end position="117"/>
    </location>
</feature>
<protein>
    <recommendedName>
        <fullName evidence="5">Integral membrane protein</fullName>
    </recommendedName>
</protein>
<feature type="compositionally biased region" description="Low complexity" evidence="1">
    <location>
        <begin position="259"/>
        <end position="276"/>
    </location>
</feature>
<feature type="compositionally biased region" description="Polar residues" evidence="1">
    <location>
        <begin position="64"/>
        <end position="81"/>
    </location>
</feature>
<feature type="region of interest" description="Disordered" evidence="1">
    <location>
        <begin position="648"/>
        <end position="710"/>
    </location>
</feature>
<accession>A0A420Y516</accession>
<evidence type="ECO:0000313" key="3">
    <source>
        <dbReference type="EMBL" id="RKU42986.1"/>
    </source>
</evidence>
<dbReference type="PANTHER" id="PTHR35872">
    <property type="entry name" value="INTEGRAL MEMBRANE PROTEIN (AFU_ORTHOLOGUE AFUA_5G07110)"/>
    <property type="match status" value="1"/>
</dbReference>
<keyword evidence="2" id="KW-1133">Transmembrane helix</keyword>
<evidence type="ECO:0000256" key="1">
    <source>
        <dbReference type="SAM" id="MobiDB-lite"/>
    </source>
</evidence>
<comment type="caution">
    <text evidence="3">The sequence shown here is derived from an EMBL/GenBank/DDBJ whole genome shotgun (WGS) entry which is preliminary data.</text>
</comment>
<feature type="transmembrane region" description="Helical" evidence="2">
    <location>
        <begin position="340"/>
        <end position="368"/>
    </location>
</feature>
<evidence type="ECO:0000313" key="4">
    <source>
        <dbReference type="Proteomes" id="UP000275385"/>
    </source>
</evidence>
<feature type="transmembrane region" description="Helical" evidence="2">
    <location>
        <begin position="558"/>
        <end position="584"/>
    </location>
</feature>
<feature type="transmembrane region" description="Helical" evidence="2">
    <location>
        <begin position="374"/>
        <end position="395"/>
    </location>
</feature>
<feature type="region of interest" description="Disordered" evidence="1">
    <location>
        <begin position="244"/>
        <end position="276"/>
    </location>
</feature>
<sequence length="710" mass="78877">MASDENPYFDAHVASSSSSAARTTASTPEPPVTIGNPATPAGEQPPPLASPARNVLFQPLGARRQQSSIRLRRYSTATPAITVQPAPSEEPDADPYAQPPPASSSSGGSGGNNGRLTVDSAAMGRQRSNSGSRSLRLAQALSFNRMPTIQDENNPPSNSDRVDHALKAQNKKAAGGANGAAMVNQQEYASNIVDFLDVIDPEVSTLSSITNVQNSLFVPSLGRFVNRRPTYDISFVSKMPGAFPEVSDEEKEDQSRPASRPASRQTTQQTPRQSVSRAFSITSEITDSHYAVLPSGVSLEGWTQEEVDQLNDHVRHMLHSRRNKLKRGLKAFGKYVRKPLGFAVTLYATLITLFGLAWVLFLIGWIYVGDKNLYVINVIDNVLVALFAIVGDGLAPFRAVDTYHMIFIVHYHRLTWKLRKKMFLPDLENKNDLPAETVDPPSGRQSAEALHGNLEDLEARVKEQEESVNREREEAANREREEAANRERDEATLREQEEAADKDLEAGEPEKVTRDDAFERHEVSVLNQKQQDRLVYHQNKMSKSHTFYKPHETETHHAFPISFLIAIVLLLDLHSCLQITLGSITWSTDYHHRSSAATTTVLCCSITANTLAGVLIAIGDRRTRKKDVIERMFRQELTDYAMRKVEKERKKQEEKEAAARKDAEQVGRFDASTHFPRMSTDLSEGIRDEINREEKNAGESSVPGSFPSPA</sequence>
<dbReference type="EMBL" id="QVQW01000048">
    <property type="protein sequence ID" value="RKU42986.1"/>
    <property type="molecule type" value="Genomic_DNA"/>
</dbReference>
<gene>
    <name evidence="3" type="ORF">DL546_001168</name>
</gene>
<keyword evidence="2" id="KW-0812">Transmembrane</keyword>
<dbReference type="AlphaFoldDB" id="A0A420Y516"/>
<organism evidence="3 4">
    <name type="scientific">Coniochaeta pulveracea</name>
    <dbReference type="NCBI Taxonomy" id="177199"/>
    <lineage>
        <taxon>Eukaryota</taxon>
        <taxon>Fungi</taxon>
        <taxon>Dikarya</taxon>
        <taxon>Ascomycota</taxon>
        <taxon>Pezizomycotina</taxon>
        <taxon>Sordariomycetes</taxon>
        <taxon>Sordariomycetidae</taxon>
        <taxon>Coniochaetales</taxon>
        <taxon>Coniochaetaceae</taxon>
        <taxon>Coniochaeta</taxon>
    </lineage>
</organism>
<feature type="compositionally biased region" description="Low complexity" evidence="1">
    <location>
        <begin position="14"/>
        <end position="27"/>
    </location>
</feature>